<gene>
    <name evidence="2" type="ORF">NL394_02835</name>
</gene>
<dbReference type="AlphaFoldDB" id="A0AAX3EK31"/>
<reference evidence="2" key="1">
    <citation type="submission" date="2022-07" db="EMBL/GenBank/DDBJ databases">
        <authorList>
            <person name="Wu T."/>
        </authorList>
    </citation>
    <scope>NUCLEOTIDE SEQUENCE</scope>
    <source>
        <strain evidence="2">SD-1</strain>
    </source>
</reference>
<dbReference type="EMBL" id="CP101185">
    <property type="protein sequence ID" value="UYV98191.1"/>
    <property type="molecule type" value="Genomic_DNA"/>
</dbReference>
<dbReference type="RefSeq" id="WP_128397175.1">
    <property type="nucleotide sequence ID" value="NZ_BDMH01000005.1"/>
</dbReference>
<organism evidence="2 3">
    <name type="scientific">Paenarthrobacter ureafaciens</name>
    <dbReference type="NCBI Taxonomy" id="37931"/>
    <lineage>
        <taxon>Bacteria</taxon>
        <taxon>Bacillati</taxon>
        <taxon>Actinomycetota</taxon>
        <taxon>Actinomycetes</taxon>
        <taxon>Micrococcales</taxon>
        <taxon>Micrococcaceae</taxon>
        <taxon>Paenarthrobacter</taxon>
    </lineage>
</organism>
<evidence type="ECO:0000313" key="3">
    <source>
        <dbReference type="Proteomes" id="UP001163293"/>
    </source>
</evidence>
<feature type="signal peptide" evidence="1">
    <location>
        <begin position="1"/>
        <end position="40"/>
    </location>
</feature>
<accession>A0AAX3EK31</accession>
<name>A0AAX3EK31_PAEUR</name>
<evidence type="ECO:0000256" key="1">
    <source>
        <dbReference type="SAM" id="SignalP"/>
    </source>
</evidence>
<proteinExistence type="predicted"/>
<dbReference type="Proteomes" id="UP001163293">
    <property type="component" value="Chromosome"/>
</dbReference>
<feature type="chain" id="PRO_5043825069" evidence="1">
    <location>
        <begin position="41"/>
        <end position="93"/>
    </location>
</feature>
<keyword evidence="3" id="KW-1185">Reference proteome</keyword>
<sequence length="93" mass="10062">MHEQSKQGVKMKKFRTVLATAAVGLSLGAGTLVLAAPAHADYNTYQVVQSTNSACATKLRAAIQAYGGKVTNVTACHWNKYQQKYIGSFGYNY</sequence>
<keyword evidence="1" id="KW-0732">Signal</keyword>
<protein>
    <submittedName>
        <fullName evidence="2">Uncharacterized protein</fullName>
    </submittedName>
</protein>
<dbReference type="GeneID" id="79882334"/>
<evidence type="ECO:0000313" key="2">
    <source>
        <dbReference type="EMBL" id="UYV98191.1"/>
    </source>
</evidence>